<sequence length="107" mass="12384">MQTENGGYKQQNLKKLKSEKEKKRKRNYEKEKKQRESDSNYLRKARSEERIKKATEKENTATSAKKTSINKMQDHLTMPPPQRFPETGDKYSGAELAGEPSSAHRSP</sequence>
<keyword evidence="3" id="KW-1185">Reference proteome</keyword>
<feature type="compositionally biased region" description="Basic and acidic residues" evidence="1">
    <location>
        <begin position="45"/>
        <end position="59"/>
    </location>
</feature>
<protein>
    <submittedName>
        <fullName evidence="2">Uncharacterized protein</fullName>
    </submittedName>
</protein>
<feature type="compositionally biased region" description="Polar residues" evidence="1">
    <location>
        <begin position="60"/>
        <end position="71"/>
    </location>
</feature>
<feature type="region of interest" description="Disordered" evidence="1">
    <location>
        <begin position="1"/>
        <end position="107"/>
    </location>
</feature>
<evidence type="ECO:0000313" key="2">
    <source>
        <dbReference type="EMBL" id="MCD9560688.1"/>
    </source>
</evidence>
<name>A0ABS8UR76_DATST</name>
<reference evidence="2 3" key="1">
    <citation type="journal article" date="2021" name="BMC Genomics">
        <title>Datura genome reveals duplications of psychoactive alkaloid biosynthetic genes and high mutation rate following tissue culture.</title>
        <authorList>
            <person name="Rajewski A."/>
            <person name="Carter-House D."/>
            <person name="Stajich J."/>
            <person name="Litt A."/>
        </authorList>
    </citation>
    <scope>NUCLEOTIDE SEQUENCE [LARGE SCALE GENOMIC DNA]</scope>
    <source>
        <strain evidence="2">AR-01</strain>
    </source>
</reference>
<organism evidence="2 3">
    <name type="scientific">Datura stramonium</name>
    <name type="common">Jimsonweed</name>
    <name type="synonym">Common thornapple</name>
    <dbReference type="NCBI Taxonomy" id="4076"/>
    <lineage>
        <taxon>Eukaryota</taxon>
        <taxon>Viridiplantae</taxon>
        <taxon>Streptophyta</taxon>
        <taxon>Embryophyta</taxon>
        <taxon>Tracheophyta</taxon>
        <taxon>Spermatophyta</taxon>
        <taxon>Magnoliopsida</taxon>
        <taxon>eudicotyledons</taxon>
        <taxon>Gunneridae</taxon>
        <taxon>Pentapetalae</taxon>
        <taxon>asterids</taxon>
        <taxon>lamiids</taxon>
        <taxon>Solanales</taxon>
        <taxon>Solanaceae</taxon>
        <taxon>Solanoideae</taxon>
        <taxon>Datureae</taxon>
        <taxon>Datura</taxon>
    </lineage>
</organism>
<accession>A0ABS8UR76</accession>
<dbReference type="EMBL" id="JACEIK010002362">
    <property type="protein sequence ID" value="MCD9560688.1"/>
    <property type="molecule type" value="Genomic_DNA"/>
</dbReference>
<proteinExistence type="predicted"/>
<evidence type="ECO:0000313" key="3">
    <source>
        <dbReference type="Proteomes" id="UP000823775"/>
    </source>
</evidence>
<evidence type="ECO:0000256" key="1">
    <source>
        <dbReference type="SAM" id="MobiDB-lite"/>
    </source>
</evidence>
<comment type="caution">
    <text evidence="2">The sequence shown here is derived from an EMBL/GenBank/DDBJ whole genome shotgun (WGS) entry which is preliminary data.</text>
</comment>
<dbReference type="Proteomes" id="UP000823775">
    <property type="component" value="Unassembled WGS sequence"/>
</dbReference>
<feature type="compositionally biased region" description="Basic and acidic residues" evidence="1">
    <location>
        <begin position="28"/>
        <end position="38"/>
    </location>
</feature>
<gene>
    <name evidence="2" type="ORF">HAX54_019432</name>
</gene>